<dbReference type="Pfam" id="PF03486">
    <property type="entry name" value="HI0933_like"/>
    <property type="match status" value="1"/>
</dbReference>
<dbReference type="PATRIC" id="fig|194439.7.peg.1114"/>
<dbReference type="HOGENOM" id="CLU_025174_3_1_10"/>
<evidence type="ECO:0000313" key="6">
    <source>
        <dbReference type="EMBL" id="AAM72452.1"/>
    </source>
</evidence>
<dbReference type="Pfam" id="PF22780">
    <property type="entry name" value="HI0933_like_1st"/>
    <property type="match status" value="1"/>
</dbReference>
<feature type="domain" description="RsdA/BaiN/AoA(So)-like Rossmann fold-like" evidence="4">
    <location>
        <begin position="8"/>
        <end position="438"/>
    </location>
</feature>
<evidence type="ECO:0000313" key="7">
    <source>
        <dbReference type="Proteomes" id="UP000001007"/>
    </source>
</evidence>
<name>Q8KD35_CHLTE</name>
<evidence type="ECO:0008006" key="8">
    <source>
        <dbReference type="Google" id="ProtNLM"/>
    </source>
</evidence>
<dbReference type="PANTHER" id="PTHR42887:SF2">
    <property type="entry name" value="OS12G0638800 PROTEIN"/>
    <property type="match status" value="1"/>
</dbReference>
<dbReference type="Gene3D" id="2.40.30.10">
    <property type="entry name" value="Translation factors"/>
    <property type="match status" value="1"/>
</dbReference>
<comment type="cofactor">
    <cofactor evidence="1">
        <name>FAD</name>
        <dbReference type="ChEBI" id="CHEBI:57692"/>
    </cofactor>
</comment>
<evidence type="ECO:0000256" key="2">
    <source>
        <dbReference type="ARBA" id="ARBA00022630"/>
    </source>
</evidence>
<dbReference type="eggNOG" id="COG2081">
    <property type="taxonomic scope" value="Bacteria"/>
</dbReference>
<dbReference type="InterPro" id="IPR055178">
    <property type="entry name" value="RsdA/BaiN/AoA(So)-like_dom"/>
</dbReference>
<dbReference type="InterPro" id="IPR004792">
    <property type="entry name" value="BaiN-like"/>
</dbReference>
<dbReference type="AlphaFoldDB" id="Q8KD35"/>
<evidence type="ECO:0000256" key="3">
    <source>
        <dbReference type="ARBA" id="ARBA00022827"/>
    </source>
</evidence>
<reference evidence="6 7" key="1">
    <citation type="journal article" date="2002" name="Proc. Natl. Acad. Sci. U.S.A.">
        <title>The complete genome sequence of Chlorobium tepidum TLS, a photosynthetic, anaerobic, green-sulfur bacterium.</title>
        <authorList>
            <person name="Eisen J.A."/>
            <person name="Nelson K.E."/>
            <person name="Paulsen I.T."/>
            <person name="Heidelberg J.F."/>
            <person name="Wu M."/>
            <person name="Dodson R.J."/>
            <person name="Deboy R."/>
            <person name="Gwinn M.L."/>
            <person name="Nelson W.C."/>
            <person name="Haft D.H."/>
            <person name="Hickey E.K."/>
            <person name="Peterson J.D."/>
            <person name="Durkin A.S."/>
            <person name="Kolonay J.L."/>
            <person name="Yang F."/>
            <person name="Holt I."/>
            <person name="Umayam L.A."/>
            <person name="Mason T."/>
            <person name="Brenner M."/>
            <person name="Shea T.P."/>
            <person name="Parksey D."/>
            <person name="Nierman W.C."/>
            <person name="Feldblyum T.V."/>
            <person name="Hansen C.L."/>
            <person name="Craven M.B."/>
            <person name="Radune D."/>
            <person name="Vamathevan J."/>
            <person name="Khouri H."/>
            <person name="White O."/>
            <person name="Gruber T.M."/>
            <person name="Ketchum K.A."/>
            <person name="Venter J.C."/>
            <person name="Tettelin H."/>
            <person name="Bryant D.A."/>
            <person name="Fraser C.M."/>
        </authorList>
    </citation>
    <scope>NUCLEOTIDE SEQUENCE [LARGE SCALE GENOMIC DNA]</scope>
    <source>
        <strain evidence="7">ATCC 49652 / DSM 12025 / NBRC 103806 / TLS</strain>
    </source>
</reference>
<sequence length="466" mass="49820">MSHTTSTLLIAGAGASGMLAAIAARRVAREHGVADERLRIVLLERNPKPGNKIAISGGGHCNLTHDADVKSLLEKGFLNKGERRFLRHAIHMFSNADLLKLFGRYGLKTEVREDGRVFPVSGRAGEVLDLLRRMVEESAVTLVTGARVERLECGAAGFVARAGERRFEADAAILATGGASWGSAGTTGDGNRLAVAVGHTITPVLPALAPNYFTVPPRPELVGITLRNILLVASVDGASDSRRGDVLISHRGISGPACLSLSRSAAGFLASGKKVTIFVDLFPGHDEGKLSAFILDQAARHGSRQVRTFLQRCPLAPERLDAPVASSNAETIPNAFADEIMRQAGIDREVTMSGLTKAQRQCLVSTLKRLALGAVHKVPLDRAEVSAGGVSLREIDPKTMQSKIHPRLYCCGELLDYAGEVGGFNLQAAFSTGWVAGSHAARMIIETVHFSLRRNRQDHQLCGRTA</sequence>
<accession>Q8KD35</accession>
<keyword evidence="7" id="KW-1185">Reference proteome</keyword>
<dbReference type="RefSeq" id="WP_010932891.1">
    <property type="nucleotide sequence ID" value="NC_002932.3"/>
</dbReference>
<proteinExistence type="predicted"/>
<dbReference type="Proteomes" id="UP000001007">
    <property type="component" value="Chromosome"/>
</dbReference>
<dbReference type="KEGG" id="cte:CT1220"/>
<dbReference type="Gene3D" id="3.50.50.60">
    <property type="entry name" value="FAD/NAD(P)-binding domain"/>
    <property type="match status" value="1"/>
</dbReference>
<dbReference type="PANTHER" id="PTHR42887">
    <property type="entry name" value="OS12G0638800 PROTEIN"/>
    <property type="match status" value="1"/>
</dbReference>
<evidence type="ECO:0000259" key="5">
    <source>
        <dbReference type="Pfam" id="PF22780"/>
    </source>
</evidence>
<dbReference type="STRING" id="194439.CT1220"/>
<keyword evidence="2" id="KW-0285">Flavoprotein</keyword>
<dbReference type="OrthoDB" id="9773233at2"/>
<dbReference type="InterPro" id="IPR057661">
    <property type="entry name" value="RsdA/BaiN/AoA(So)_Rossmann"/>
</dbReference>
<dbReference type="EMBL" id="AE006470">
    <property type="protein sequence ID" value="AAM72452.1"/>
    <property type="molecule type" value="Genomic_DNA"/>
</dbReference>
<evidence type="ECO:0000256" key="1">
    <source>
        <dbReference type="ARBA" id="ARBA00001974"/>
    </source>
</evidence>
<protein>
    <recommendedName>
        <fullName evidence="8">Aminoacetone oxidase family FAD-binding enzyme</fullName>
    </recommendedName>
</protein>
<dbReference type="Gene3D" id="1.10.8.260">
    <property type="entry name" value="HI0933 insert domain-like"/>
    <property type="match status" value="1"/>
</dbReference>
<evidence type="ECO:0000259" key="4">
    <source>
        <dbReference type="Pfam" id="PF03486"/>
    </source>
</evidence>
<feature type="domain" description="RsdA/BaiN/AoA(So)-like insert" evidence="5">
    <location>
        <begin position="219"/>
        <end position="312"/>
    </location>
</feature>
<dbReference type="NCBIfam" id="TIGR00275">
    <property type="entry name" value="aminoacetone oxidase family FAD-binding enzyme"/>
    <property type="match status" value="1"/>
</dbReference>
<keyword evidence="3" id="KW-0274">FAD</keyword>
<dbReference type="InterPro" id="IPR023166">
    <property type="entry name" value="BaiN-like_dom_sf"/>
</dbReference>
<dbReference type="InterPro" id="IPR036188">
    <property type="entry name" value="FAD/NAD-bd_sf"/>
</dbReference>
<dbReference type="SUPFAM" id="SSF160996">
    <property type="entry name" value="HI0933 insert domain-like"/>
    <property type="match status" value="1"/>
</dbReference>
<organism evidence="6 7">
    <name type="scientific">Chlorobaculum tepidum (strain ATCC 49652 / DSM 12025 / NBRC 103806 / TLS)</name>
    <name type="common">Chlorobium tepidum</name>
    <dbReference type="NCBI Taxonomy" id="194439"/>
    <lineage>
        <taxon>Bacteria</taxon>
        <taxon>Pseudomonadati</taxon>
        <taxon>Chlorobiota</taxon>
        <taxon>Chlorobiia</taxon>
        <taxon>Chlorobiales</taxon>
        <taxon>Chlorobiaceae</taxon>
        <taxon>Chlorobaculum</taxon>
    </lineage>
</organism>
<dbReference type="EnsemblBacteria" id="AAM72452">
    <property type="protein sequence ID" value="AAM72452"/>
    <property type="gene ID" value="CT1220"/>
</dbReference>
<gene>
    <name evidence="6" type="ordered locus">CT1220</name>
</gene>
<dbReference type="SUPFAM" id="SSF51905">
    <property type="entry name" value="FAD/NAD(P)-binding domain"/>
    <property type="match status" value="1"/>
</dbReference>